<proteinExistence type="predicted"/>
<dbReference type="RefSeq" id="XP_068362930.1">
    <property type="nucleotide sequence ID" value="XM_068501786.1"/>
</dbReference>
<name>A0A1J4KFI2_9EUKA</name>
<sequence length="199" mass="22514">MNNNENLPSRCIFLGDSNSGKTSILSRKCNESADFDSYAQPSVAVSYVKIVVNNIPMSIFDTAGQERFNSMTSTYCRDATNAIIVFDLTSSNSFQNVEKWYQKVTNEAENLHSVFIVGNKLDLTDQRQVEFEVAERKAEELKATYFETSALRNEGIDDLFYELSQKMDEVNHLLLEKVNEEVAVDITKSENESNGKKCC</sequence>
<dbReference type="PRINTS" id="PR00449">
    <property type="entry name" value="RASTRNSFRMNG"/>
</dbReference>
<dbReference type="Pfam" id="PF00071">
    <property type="entry name" value="Ras"/>
    <property type="match status" value="1"/>
</dbReference>
<evidence type="ECO:0000313" key="3">
    <source>
        <dbReference type="Proteomes" id="UP000179807"/>
    </source>
</evidence>
<evidence type="ECO:0000313" key="2">
    <source>
        <dbReference type="EMBL" id="OHT09794.1"/>
    </source>
</evidence>
<dbReference type="NCBIfam" id="TIGR00231">
    <property type="entry name" value="small_GTP"/>
    <property type="match status" value="1"/>
</dbReference>
<dbReference type="VEuPathDB" id="TrichDB:TRFO_21144"/>
<reference evidence="2" key="1">
    <citation type="submission" date="2016-10" db="EMBL/GenBank/DDBJ databases">
        <authorList>
            <person name="Benchimol M."/>
            <person name="Almeida L.G."/>
            <person name="Vasconcelos A.T."/>
            <person name="Perreira-Neves A."/>
            <person name="Rosa I.A."/>
            <person name="Tasca T."/>
            <person name="Bogo M.R."/>
            <person name="de Souza W."/>
        </authorList>
    </citation>
    <scope>NUCLEOTIDE SEQUENCE [LARGE SCALE GENOMIC DNA]</scope>
    <source>
        <strain evidence="2">K</strain>
    </source>
</reference>
<dbReference type="SMART" id="SM00173">
    <property type="entry name" value="RAS"/>
    <property type="match status" value="1"/>
</dbReference>
<dbReference type="AlphaFoldDB" id="A0A1J4KFI2"/>
<dbReference type="FunFam" id="3.40.50.300:FF:001329">
    <property type="entry name" value="Small GTP-binding protein, putative"/>
    <property type="match status" value="1"/>
</dbReference>
<gene>
    <name evidence="2" type="primary">ryh1</name>
    <name evidence="2" type="ORF">TRFO_21144</name>
</gene>
<dbReference type="PROSITE" id="PS51419">
    <property type="entry name" value="RAB"/>
    <property type="match status" value="1"/>
</dbReference>
<dbReference type="Gene3D" id="3.40.50.300">
    <property type="entry name" value="P-loop containing nucleotide triphosphate hydrolases"/>
    <property type="match status" value="1"/>
</dbReference>
<keyword evidence="3" id="KW-1185">Reference proteome</keyword>
<dbReference type="SMART" id="SM00176">
    <property type="entry name" value="RAN"/>
    <property type="match status" value="1"/>
</dbReference>
<dbReference type="InterPro" id="IPR027417">
    <property type="entry name" value="P-loop_NTPase"/>
</dbReference>
<dbReference type="GO" id="GO:0005525">
    <property type="term" value="F:GTP binding"/>
    <property type="evidence" value="ECO:0007669"/>
    <property type="project" value="InterPro"/>
</dbReference>
<keyword evidence="1" id="KW-0547">Nucleotide-binding</keyword>
<dbReference type="SMART" id="SM00175">
    <property type="entry name" value="RAB"/>
    <property type="match status" value="1"/>
</dbReference>
<comment type="caution">
    <text evidence="2">The sequence shown here is derived from an EMBL/GenBank/DDBJ whole genome shotgun (WGS) entry which is preliminary data.</text>
</comment>
<dbReference type="GO" id="GO:0003924">
    <property type="term" value="F:GTPase activity"/>
    <property type="evidence" value="ECO:0007669"/>
    <property type="project" value="InterPro"/>
</dbReference>
<dbReference type="PANTHER" id="PTHR47978">
    <property type="match status" value="1"/>
</dbReference>
<dbReference type="Proteomes" id="UP000179807">
    <property type="component" value="Unassembled WGS sequence"/>
</dbReference>
<organism evidence="2 3">
    <name type="scientific">Tritrichomonas foetus</name>
    <dbReference type="NCBI Taxonomy" id="1144522"/>
    <lineage>
        <taxon>Eukaryota</taxon>
        <taxon>Metamonada</taxon>
        <taxon>Parabasalia</taxon>
        <taxon>Tritrichomonadida</taxon>
        <taxon>Tritrichomonadidae</taxon>
        <taxon>Tritrichomonas</taxon>
    </lineage>
</organism>
<dbReference type="InterPro" id="IPR005225">
    <property type="entry name" value="Small_GTP-bd"/>
</dbReference>
<dbReference type="SMART" id="SM00174">
    <property type="entry name" value="RHO"/>
    <property type="match status" value="1"/>
</dbReference>
<dbReference type="CDD" id="cd00154">
    <property type="entry name" value="Rab"/>
    <property type="match status" value="1"/>
</dbReference>
<dbReference type="EMBL" id="MLAK01000629">
    <property type="protein sequence ID" value="OHT09794.1"/>
    <property type="molecule type" value="Genomic_DNA"/>
</dbReference>
<dbReference type="SUPFAM" id="SSF52540">
    <property type="entry name" value="P-loop containing nucleoside triphosphate hydrolases"/>
    <property type="match status" value="1"/>
</dbReference>
<accession>A0A1J4KFI2</accession>
<evidence type="ECO:0000256" key="1">
    <source>
        <dbReference type="ARBA" id="ARBA00022741"/>
    </source>
</evidence>
<dbReference type="InterPro" id="IPR001806">
    <property type="entry name" value="Small_GTPase"/>
</dbReference>
<protein>
    <submittedName>
        <fullName evidence="2">GTP-binding protein ryh1</fullName>
    </submittedName>
</protein>
<dbReference type="GeneID" id="94836490"/>
<dbReference type="PROSITE" id="PS51421">
    <property type="entry name" value="RAS"/>
    <property type="match status" value="1"/>
</dbReference>